<gene>
    <name evidence="1" type="ORF">MGA5115_01561</name>
    <name evidence="2" type="ORF">MGA5116_00215</name>
</gene>
<dbReference type="Proteomes" id="UP000092840">
    <property type="component" value="Unassembled WGS sequence"/>
</dbReference>
<evidence type="ECO:0000313" key="3">
    <source>
        <dbReference type="Proteomes" id="UP000092840"/>
    </source>
</evidence>
<dbReference type="Gene3D" id="2.60.40.10">
    <property type="entry name" value="Immunoglobulins"/>
    <property type="match status" value="1"/>
</dbReference>
<dbReference type="GO" id="GO:0030288">
    <property type="term" value="C:outer membrane-bounded periplasmic space"/>
    <property type="evidence" value="ECO:0007669"/>
    <property type="project" value="InterPro"/>
</dbReference>
<dbReference type="Proteomes" id="UP000092871">
    <property type="component" value="Unassembled WGS sequence"/>
</dbReference>
<dbReference type="EMBL" id="FLRA01000011">
    <property type="protein sequence ID" value="SBT17450.1"/>
    <property type="molecule type" value="Genomic_DNA"/>
</dbReference>
<dbReference type="InterPro" id="IPR050643">
    <property type="entry name" value="Periplasmic_pilus_chap"/>
</dbReference>
<dbReference type="PANTHER" id="PTHR30251:SF4">
    <property type="entry name" value="SLR1668 PROTEIN"/>
    <property type="match status" value="1"/>
</dbReference>
<keyword evidence="3" id="KW-1185">Reference proteome</keyword>
<reference evidence="2 3" key="1">
    <citation type="submission" date="2016-06" db="EMBL/GenBank/DDBJ databases">
        <authorList>
            <person name="Rodrigo-Torres L."/>
            <person name="Arahal D.R."/>
        </authorList>
    </citation>
    <scope>NUCLEOTIDE SEQUENCE [LARGE SCALE GENOMIC DNA]</scope>
    <source>
        <strain evidence="2 3">CECT 5116</strain>
    </source>
</reference>
<reference evidence="1 4" key="2">
    <citation type="submission" date="2016-06" db="EMBL/GenBank/DDBJ databases">
        <authorList>
            <person name="Kjaerup R.B."/>
            <person name="Dalgaard T.S."/>
            <person name="Juul-Madsen H.R."/>
        </authorList>
    </citation>
    <scope>NUCLEOTIDE SEQUENCE [LARGE SCALE GENOMIC DNA]</scope>
    <source>
        <strain evidence="1 4">CECT 5115</strain>
    </source>
</reference>
<dbReference type="AlphaFoldDB" id="A0A1C3JQY2"/>
<evidence type="ECO:0000313" key="4">
    <source>
        <dbReference type="Proteomes" id="UP000092871"/>
    </source>
</evidence>
<proteinExistence type="predicted"/>
<organism evidence="1 4">
    <name type="scientific">Marinomonas gallaica</name>
    <dbReference type="NCBI Taxonomy" id="1806667"/>
    <lineage>
        <taxon>Bacteria</taxon>
        <taxon>Pseudomonadati</taxon>
        <taxon>Pseudomonadota</taxon>
        <taxon>Gammaproteobacteria</taxon>
        <taxon>Oceanospirillales</taxon>
        <taxon>Oceanospirillaceae</taxon>
        <taxon>Marinomonas</taxon>
    </lineage>
</organism>
<dbReference type="InterPro" id="IPR008962">
    <property type="entry name" value="PapD-like_sf"/>
</dbReference>
<dbReference type="SUPFAM" id="SSF49354">
    <property type="entry name" value="PapD-like"/>
    <property type="match status" value="1"/>
</dbReference>
<accession>A0A1C3JQY2</accession>
<dbReference type="GO" id="GO:0071555">
    <property type="term" value="P:cell wall organization"/>
    <property type="evidence" value="ECO:0007669"/>
    <property type="project" value="InterPro"/>
</dbReference>
<name>A0A1C3JQY2_9GAMM</name>
<sequence length="282" mass="31731">MTKYTRAALFSKVIAVLTALVLSTFTYADLMISPTRVFLNDGARTFEVNLINTGKQARSYRVEWKQMAALQQGGYRELTEKEKSQYSSLERFVRISPKQVSLAPGGRQTVKLLVRKPGGLQSGEYRSHLSFIALPSNQDNTTKNAGSSISLNVLMSYTMPVIYRVGSVVVNPEITDISLVHKKQTGITNIKVDLYHDDLFSTHGRFIAYWTPINGQTRQVGLLNGYNFYPEIKSATTQFPWQDFKLEPGKLEVRYEGQGEFVGLLLSQKSLTITQQMINSVK</sequence>
<evidence type="ECO:0000313" key="1">
    <source>
        <dbReference type="EMBL" id="SBT17450.1"/>
    </source>
</evidence>
<protein>
    <submittedName>
        <fullName evidence="1">Uncharacterized protein</fullName>
    </submittedName>
</protein>
<dbReference type="EMBL" id="FLRB01000002">
    <property type="protein sequence ID" value="SBT19642.1"/>
    <property type="molecule type" value="Genomic_DNA"/>
</dbReference>
<dbReference type="InterPro" id="IPR013783">
    <property type="entry name" value="Ig-like_fold"/>
</dbReference>
<dbReference type="OrthoDB" id="6658153at2"/>
<dbReference type="PANTHER" id="PTHR30251">
    <property type="entry name" value="PILUS ASSEMBLY CHAPERONE"/>
    <property type="match status" value="1"/>
</dbReference>
<evidence type="ECO:0000313" key="2">
    <source>
        <dbReference type="EMBL" id="SBT19642.1"/>
    </source>
</evidence>
<dbReference type="RefSeq" id="WP_067034423.1">
    <property type="nucleotide sequence ID" value="NZ_FLRA01000011.1"/>
</dbReference>